<name>A0ABX0WDD0_9RHOO</name>
<feature type="region of interest" description="Disordered" evidence="1">
    <location>
        <begin position="50"/>
        <end position="89"/>
    </location>
</feature>
<evidence type="ECO:0000313" key="3">
    <source>
        <dbReference type="Proteomes" id="UP000720344"/>
    </source>
</evidence>
<accession>A0ABX0WDD0</accession>
<dbReference type="SUPFAM" id="SSF160059">
    <property type="entry name" value="PriA/YqbF domain"/>
    <property type="match status" value="1"/>
</dbReference>
<dbReference type="RefSeq" id="WP_153590626.1">
    <property type="nucleotide sequence ID" value="NZ_JAATWB010000001.1"/>
</dbReference>
<feature type="compositionally biased region" description="Basic and acidic residues" evidence="1">
    <location>
        <begin position="51"/>
        <end position="64"/>
    </location>
</feature>
<organism evidence="2 3">
    <name type="scientific">Rhodocyclus gracilis</name>
    <dbReference type="NCBI Taxonomy" id="2929842"/>
    <lineage>
        <taxon>Bacteria</taxon>
        <taxon>Pseudomonadati</taxon>
        <taxon>Pseudomonadota</taxon>
        <taxon>Betaproteobacteria</taxon>
        <taxon>Rhodocyclales</taxon>
        <taxon>Rhodocyclaceae</taxon>
        <taxon>Rhodocyclus</taxon>
    </lineage>
</organism>
<protein>
    <recommendedName>
        <fullName evidence="4">Mu-like prophage FluMu N-terminal domain-containing protein</fullName>
    </recommendedName>
</protein>
<proteinExistence type="predicted"/>
<evidence type="ECO:0008006" key="4">
    <source>
        <dbReference type="Google" id="ProtNLM"/>
    </source>
</evidence>
<gene>
    <name evidence="2" type="ORF">HCX48_00465</name>
</gene>
<reference evidence="3" key="1">
    <citation type="submission" date="2020-03" db="EMBL/GenBank/DDBJ databases">
        <title>Whole-genome sequence of the purple nonsulfur bacterium Rhodocyclus tenuis DSM112.</title>
        <authorList>
            <person name="Kyndt J.A."/>
            <person name="Meyer T.E."/>
        </authorList>
    </citation>
    <scope>NUCLEOTIDE SEQUENCE [LARGE SCALE GENOMIC DNA]</scope>
    <source>
        <strain evidence="3">DSM 112</strain>
    </source>
</reference>
<dbReference type="EMBL" id="JAATWB010000001">
    <property type="protein sequence ID" value="NJA87700.1"/>
    <property type="molecule type" value="Genomic_DNA"/>
</dbReference>
<evidence type="ECO:0000313" key="2">
    <source>
        <dbReference type="EMBL" id="NJA87700.1"/>
    </source>
</evidence>
<feature type="compositionally biased region" description="Low complexity" evidence="1">
    <location>
        <begin position="75"/>
        <end position="89"/>
    </location>
</feature>
<dbReference type="Proteomes" id="UP000720344">
    <property type="component" value="Unassembled WGS sequence"/>
</dbReference>
<evidence type="ECO:0000256" key="1">
    <source>
        <dbReference type="SAM" id="MobiDB-lite"/>
    </source>
</evidence>
<keyword evidence="3" id="KW-1185">Reference proteome</keyword>
<sequence>MKELYVRIQQKQGAARFFRCGIEFTKAWKRLEAVDAATAARLEAEQMLEVSETKPAELETHAPNEADPSGASTVATDSGTPAAAPTTGETAAKLNEALGGQAVPEDPAVRLEAIRAAIGQLSKEDAALWTAGGKPKTEAIAAVTGWPVTAAERDAATADVGAQ</sequence>
<comment type="caution">
    <text evidence="2">The sequence shown here is derived from an EMBL/GenBank/DDBJ whole genome shotgun (WGS) entry which is preliminary data.</text>
</comment>